<accession>A0A1M6W4B4</accession>
<dbReference type="RefSeq" id="WP_073077602.1">
    <property type="nucleotide sequence ID" value="NZ_FRBL01000001.1"/>
</dbReference>
<keyword evidence="6" id="KW-0732">Signal</keyword>
<sequence>MAVCLLLCITAAMQAIARPYPDSLTRDEIYRLAQSQDTVADSINYLQYLVKERAAEALARKNVLQRELLQRRIQDKKNTQLLTIGVISVAILLLVLILTRYYHFRNSRRQEQQLARGYAEISEKNAELKATDDFKNKLITIIANDFREPLLHITDVAEKLERGGMSRQEMLEEMEKIGLSSHKTLDVFDYVLRWIQLQLAGYTYTPVTCRLREMMNHLADNLSYMSSSTSPRVVDRIPDDATVLADAEMLQFVLRQILLAAYRHGLPGSLVIADAWPDDNKVRISIALDAGEAAMEVSESLFAWQRDTVALGMAVSRDFAVRMQGDIQVEASAGRYITISLILPK</sequence>
<evidence type="ECO:0000256" key="5">
    <source>
        <dbReference type="SAM" id="Phobius"/>
    </source>
</evidence>
<evidence type="ECO:0000256" key="2">
    <source>
        <dbReference type="ARBA" id="ARBA00012438"/>
    </source>
</evidence>
<keyword evidence="5" id="KW-1133">Transmembrane helix</keyword>
<dbReference type="GO" id="GO:0000156">
    <property type="term" value="F:phosphorelay response regulator activity"/>
    <property type="evidence" value="ECO:0007669"/>
    <property type="project" value="TreeGrafter"/>
</dbReference>
<dbReference type="InterPro" id="IPR036890">
    <property type="entry name" value="HATPase_C_sf"/>
</dbReference>
<feature type="chain" id="PRO_5012274511" description="histidine kinase" evidence="6">
    <location>
        <begin position="18"/>
        <end position="345"/>
    </location>
</feature>
<dbReference type="Gene3D" id="1.10.287.130">
    <property type="match status" value="1"/>
</dbReference>
<dbReference type="Gene3D" id="3.30.565.10">
    <property type="entry name" value="Histidine kinase-like ATPase, C-terminal domain"/>
    <property type="match status" value="1"/>
</dbReference>
<evidence type="ECO:0000259" key="7">
    <source>
        <dbReference type="PROSITE" id="PS50109"/>
    </source>
</evidence>
<name>A0A1M6W4B4_9BACT</name>
<organism evidence="8 9">
    <name type="scientific">Chitinophaga jiangningensis</name>
    <dbReference type="NCBI Taxonomy" id="1419482"/>
    <lineage>
        <taxon>Bacteria</taxon>
        <taxon>Pseudomonadati</taxon>
        <taxon>Bacteroidota</taxon>
        <taxon>Chitinophagia</taxon>
        <taxon>Chitinophagales</taxon>
        <taxon>Chitinophagaceae</taxon>
        <taxon>Chitinophaga</taxon>
    </lineage>
</organism>
<dbReference type="GO" id="GO:0007234">
    <property type="term" value="P:osmosensory signaling via phosphorelay pathway"/>
    <property type="evidence" value="ECO:0007669"/>
    <property type="project" value="TreeGrafter"/>
</dbReference>
<dbReference type="Proteomes" id="UP000184420">
    <property type="component" value="Unassembled WGS sequence"/>
</dbReference>
<keyword evidence="9" id="KW-1185">Reference proteome</keyword>
<dbReference type="InterPro" id="IPR005467">
    <property type="entry name" value="His_kinase_dom"/>
</dbReference>
<dbReference type="EC" id="2.7.13.3" evidence="2"/>
<dbReference type="PROSITE" id="PS50109">
    <property type="entry name" value="HIS_KIN"/>
    <property type="match status" value="1"/>
</dbReference>
<evidence type="ECO:0000256" key="4">
    <source>
        <dbReference type="ARBA" id="ARBA00022777"/>
    </source>
</evidence>
<evidence type="ECO:0000256" key="1">
    <source>
        <dbReference type="ARBA" id="ARBA00000085"/>
    </source>
</evidence>
<evidence type="ECO:0000256" key="3">
    <source>
        <dbReference type="ARBA" id="ARBA00022679"/>
    </source>
</evidence>
<feature type="transmembrane region" description="Helical" evidence="5">
    <location>
        <begin position="81"/>
        <end position="102"/>
    </location>
</feature>
<dbReference type="STRING" id="1419482.SAMN05444266_101471"/>
<dbReference type="EMBL" id="FRBL01000001">
    <property type="protein sequence ID" value="SHK88315.1"/>
    <property type="molecule type" value="Genomic_DNA"/>
</dbReference>
<evidence type="ECO:0000313" key="8">
    <source>
        <dbReference type="EMBL" id="SHK88315.1"/>
    </source>
</evidence>
<dbReference type="OrthoDB" id="1301080at2"/>
<keyword evidence="4 8" id="KW-0418">Kinase</keyword>
<feature type="signal peptide" evidence="6">
    <location>
        <begin position="1"/>
        <end position="17"/>
    </location>
</feature>
<keyword evidence="3" id="KW-0808">Transferase</keyword>
<dbReference type="InterPro" id="IPR050351">
    <property type="entry name" value="BphY/WalK/GraS-like"/>
</dbReference>
<reference evidence="8 9" key="1">
    <citation type="submission" date="2016-11" db="EMBL/GenBank/DDBJ databases">
        <authorList>
            <person name="Jaros S."/>
            <person name="Januszkiewicz K."/>
            <person name="Wedrychowicz H."/>
        </authorList>
    </citation>
    <scope>NUCLEOTIDE SEQUENCE [LARGE SCALE GENOMIC DNA]</scope>
    <source>
        <strain evidence="8 9">DSM 27406</strain>
    </source>
</reference>
<dbReference type="SUPFAM" id="SSF55874">
    <property type="entry name" value="ATPase domain of HSP90 chaperone/DNA topoisomerase II/histidine kinase"/>
    <property type="match status" value="1"/>
</dbReference>
<dbReference type="AlphaFoldDB" id="A0A1M6W4B4"/>
<dbReference type="PANTHER" id="PTHR42878:SF14">
    <property type="entry name" value="OSMOLARITY TWO-COMPONENT SYSTEM PROTEIN SSK1"/>
    <property type="match status" value="1"/>
</dbReference>
<evidence type="ECO:0000313" key="9">
    <source>
        <dbReference type="Proteomes" id="UP000184420"/>
    </source>
</evidence>
<dbReference type="GO" id="GO:0030295">
    <property type="term" value="F:protein kinase activator activity"/>
    <property type="evidence" value="ECO:0007669"/>
    <property type="project" value="TreeGrafter"/>
</dbReference>
<keyword evidence="5" id="KW-0812">Transmembrane</keyword>
<gene>
    <name evidence="8" type="ORF">SAMN05444266_101471</name>
</gene>
<keyword evidence="5" id="KW-0472">Membrane</keyword>
<dbReference type="PANTHER" id="PTHR42878">
    <property type="entry name" value="TWO-COMPONENT HISTIDINE KINASE"/>
    <property type="match status" value="1"/>
</dbReference>
<proteinExistence type="predicted"/>
<evidence type="ECO:0000256" key="6">
    <source>
        <dbReference type="SAM" id="SignalP"/>
    </source>
</evidence>
<protein>
    <recommendedName>
        <fullName evidence="2">histidine kinase</fullName>
        <ecNumber evidence="2">2.7.13.3</ecNumber>
    </recommendedName>
</protein>
<feature type="domain" description="Histidine kinase" evidence="7">
    <location>
        <begin position="141"/>
        <end position="345"/>
    </location>
</feature>
<comment type="catalytic activity">
    <reaction evidence="1">
        <text>ATP + protein L-histidine = ADP + protein N-phospho-L-histidine.</text>
        <dbReference type="EC" id="2.7.13.3"/>
    </reaction>
</comment>
<dbReference type="GO" id="GO:0004673">
    <property type="term" value="F:protein histidine kinase activity"/>
    <property type="evidence" value="ECO:0007669"/>
    <property type="project" value="UniProtKB-EC"/>
</dbReference>